<evidence type="ECO:0000256" key="1">
    <source>
        <dbReference type="SAM" id="MobiDB-lite"/>
    </source>
</evidence>
<feature type="compositionally biased region" description="Low complexity" evidence="1">
    <location>
        <begin position="203"/>
        <end position="217"/>
    </location>
</feature>
<dbReference type="Proteomes" id="UP000799779">
    <property type="component" value="Unassembled WGS sequence"/>
</dbReference>
<name>A0A6A5WFU6_9PLEO</name>
<proteinExistence type="predicted"/>
<protein>
    <submittedName>
        <fullName evidence="2">Uncharacterized protein</fullName>
    </submittedName>
</protein>
<evidence type="ECO:0000313" key="3">
    <source>
        <dbReference type="Proteomes" id="UP000799779"/>
    </source>
</evidence>
<gene>
    <name evidence="2" type="ORF">P154DRAFT_535900</name>
</gene>
<accession>A0A6A5WFU6</accession>
<dbReference type="AlphaFoldDB" id="A0A6A5WFU6"/>
<feature type="region of interest" description="Disordered" evidence="1">
    <location>
        <begin position="144"/>
        <end position="238"/>
    </location>
</feature>
<reference evidence="2" key="1">
    <citation type="journal article" date="2020" name="Stud. Mycol.">
        <title>101 Dothideomycetes genomes: a test case for predicting lifestyles and emergence of pathogens.</title>
        <authorList>
            <person name="Haridas S."/>
            <person name="Albert R."/>
            <person name="Binder M."/>
            <person name="Bloem J."/>
            <person name="Labutti K."/>
            <person name="Salamov A."/>
            <person name="Andreopoulos B."/>
            <person name="Baker S."/>
            <person name="Barry K."/>
            <person name="Bills G."/>
            <person name="Bluhm B."/>
            <person name="Cannon C."/>
            <person name="Castanera R."/>
            <person name="Culley D."/>
            <person name="Daum C."/>
            <person name="Ezra D."/>
            <person name="Gonzalez J."/>
            <person name="Henrissat B."/>
            <person name="Kuo A."/>
            <person name="Liang C."/>
            <person name="Lipzen A."/>
            <person name="Lutzoni F."/>
            <person name="Magnuson J."/>
            <person name="Mondo S."/>
            <person name="Nolan M."/>
            <person name="Ohm R."/>
            <person name="Pangilinan J."/>
            <person name="Park H.-J."/>
            <person name="Ramirez L."/>
            <person name="Alfaro M."/>
            <person name="Sun H."/>
            <person name="Tritt A."/>
            <person name="Yoshinaga Y."/>
            <person name="Zwiers L.-H."/>
            <person name="Turgeon B."/>
            <person name="Goodwin S."/>
            <person name="Spatafora J."/>
            <person name="Crous P."/>
            <person name="Grigoriev I."/>
        </authorList>
    </citation>
    <scope>NUCLEOTIDE SEQUENCE</scope>
    <source>
        <strain evidence="2">CBS 123094</strain>
    </source>
</reference>
<feature type="region of interest" description="Disordered" evidence="1">
    <location>
        <begin position="88"/>
        <end position="115"/>
    </location>
</feature>
<organism evidence="2 3">
    <name type="scientific">Amniculicola lignicola CBS 123094</name>
    <dbReference type="NCBI Taxonomy" id="1392246"/>
    <lineage>
        <taxon>Eukaryota</taxon>
        <taxon>Fungi</taxon>
        <taxon>Dikarya</taxon>
        <taxon>Ascomycota</taxon>
        <taxon>Pezizomycotina</taxon>
        <taxon>Dothideomycetes</taxon>
        <taxon>Pleosporomycetidae</taxon>
        <taxon>Pleosporales</taxon>
        <taxon>Amniculicolaceae</taxon>
        <taxon>Amniculicola</taxon>
    </lineage>
</organism>
<sequence length="442" mass="47399">MGGSAESRGNPHARDGPSTPPRQRGAHGFASQHVTASAPAKGVGIGLNMDPSLNPRAPTFGRLYPKFHTFLQVANKNADSFQAVDYNTHHNTPTKQASGASPARGPTLGKLPTVDENTALPASSKAISLGIDFADTIGSEGGGNSSGYLGGESSLGSDSSTHQLVREDKKASMASSASEAPSPSGPNVEAGANPHPDSGARNGSSSSSGTGHMTHSTDNVGHDQTPNADNSNATAKGRPIINITTERNHFKTVIPPAYVLPTFLQHIPNALDTVVYHNQTIPYLQAAIFVITCMPDLNYFRHLLGSPLLPNLWLAVSSIDFNGFHWFSGISKDRNINPYLAFASSLPNLTEIKLTFHTASFTVSAIPERERIRLENLGQFEESKALKALRGSDVIKFYGLPQVFHLQNLKVVKMECIQSAMVSHFCRQGNPMTTWHELACWN</sequence>
<feature type="compositionally biased region" description="Polar residues" evidence="1">
    <location>
        <begin position="89"/>
        <end position="99"/>
    </location>
</feature>
<dbReference type="EMBL" id="ML977599">
    <property type="protein sequence ID" value="KAF1999031.1"/>
    <property type="molecule type" value="Genomic_DNA"/>
</dbReference>
<keyword evidence="3" id="KW-1185">Reference proteome</keyword>
<feature type="compositionally biased region" description="Polar residues" evidence="1">
    <location>
        <begin position="218"/>
        <end position="234"/>
    </location>
</feature>
<feature type="compositionally biased region" description="Low complexity" evidence="1">
    <location>
        <begin position="151"/>
        <end position="160"/>
    </location>
</feature>
<feature type="region of interest" description="Disordered" evidence="1">
    <location>
        <begin position="1"/>
        <end position="37"/>
    </location>
</feature>
<feature type="compositionally biased region" description="Low complexity" evidence="1">
    <location>
        <begin position="172"/>
        <end position="182"/>
    </location>
</feature>
<dbReference type="OrthoDB" id="3794650at2759"/>
<evidence type="ECO:0000313" key="2">
    <source>
        <dbReference type="EMBL" id="KAF1999031.1"/>
    </source>
</evidence>